<dbReference type="NCBIfam" id="NF001567">
    <property type="entry name" value="PRK00389.1"/>
    <property type="match status" value="1"/>
</dbReference>
<comment type="catalytic activity">
    <reaction evidence="6">
        <text>N(6)-[(R)-S(8)-aminomethyldihydrolipoyl]-L-lysyl-[protein] + (6S)-5,6,7,8-tetrahydrofolate = N(6)-[(R)-dihydrolipoyl]-L-lysyl-[protein] + (6R)-5,10-methylene-5,6,7,8-tetrahydrofolate + NH4(+)</text>
        <dbReference type="Rhea" id="RHEA:16945"/>
        <dbReference type="Rhea" id="RHEA-COMP:10475"/>
        <dbReference type="Rhea" id="RHEA-COMP:10492"/>
        <dbReference type="ChEBI" id="CHEBI:15636"/>
        <dbReference type="ChEBI" id="CHEBI:28938"/>
        <dbReference type="ChEBI" id="CHEBI:57453"/>
        <dbReference type="ChEBI" id="CHEBI:83100"/>
        <dbReference type="ChEBI" id="CHEBI:83143"/>
        <dbReference type="EC" id="2.1.2.10"/>
    </reaction>
</comment>
<dbReference type="Gene3D" id="4.10.1250.10">
    <property type="entry name" value="Aminomethyltransferase fragment"/>
    <property type="match status" value="1"/>
</dbReference>
<dbReference type="GO" id="GO:0005960">
    <property type="term" value="C:glycine cleavage complex"/>
    <property type="evidence" value="ECO:0007669"/>
    <property type="project" value="InterPro"/>
</dbReference>
<dbReference type="PATRIC" id="fig|862908.3.peg.3197"/>
<dbReference type="InterPro" id="IPR006223">
    <property type="entry name" value="GcvT"/>
</dbReference>
<evidence type="ECO:0000256" key="3">
    <source>
        <dbReference type="ARBA" id="ARBA00022576"/>
    </source>
</evidence>
<name>E1X117_HALMS</name>
<evidence type="ECO:0000313" key="10">
    <source>
        <dbReference type="EMBL" id="CBW28087.1"/>
    </source>
</evidence>
<dbReference type="GO" id="GO:0005829">
    <property type="term" value="C:cytosol"/>
    <property type="evidence" value="ECO:0007669"/>
    <property type="project" value="TreeGrafter"/>
</dbReference>
<gene>
    <name evidence="10" type="primary">gcvT</name>
    <name evidence="10" type="ordered locus">BMS_3344</name>
</gene>
<dbReference type="InterPro" id="IPR013977">
    <property type="entry name" value="GcvT_C"/>
</dbReference>
<dbReference type="GO" id="GO:0008483">
    <property type="term" value="F:transaminase activity"/>
    <property type="evidence" value="ECO:0007669"/>
    <property type="project" value="UniProtKB-KW"/>
</dbReference>
<dbReference type="SUPFAM" id="SSF103025">
    <property type="entry name" value="Folate-binding domain"/>
    <property type="match status" value="1"/>
</dbReference>
<dbReference type="EC" id="2.1.2.10" evidence="2"/>
<dbReference type="NCBIfam" id="TIGR00528">
    <property type="entry name" value="gcvT"/>
    <property type="match status" value="1"/>
</dbReference>
<protein>
    <recommendedName>
        <fullName evidence="2">aminomethyltransferase</fullName>
        <ecNumber evidence="2">2.1.2.10</ecNumber>
    </recommendedName>
    <alternativeName>
        <fullName evidence="5">Glycine cleavage system T protein</fullName>
    </alternativeName>
</protein>
<evidence type="ECO:0000256" key="4">
    <source>
        <dbReference type="ARBA" id="ARBA00022679"/>
    </source>
</evidence>
<dbReference type="SUPFAM" id="SSF101790">
    <property type="entry name" value="Aminomethyltransferase beta-barrel domain"/>
    <property type="match status" value="1"/>
</dbReference>
<dbReference type="Proteomes" id="UP000008963">
    <property type="component" value="Chromosome"/>
</dbReference>
<evidence type="ECO:0000313" key="11">
    <source>
        <dbReference type="Proteomes" id="UP000008963"/>
    </source>
</evidence>
<dbReference type="GO" id="GO:0006546">
    <property type="term" value="P:glycine catabolic process"/>
    <property type="evidence" value="ECO:0007669"/>
    <property type="project" value="InterPro"/>
</dbReference>
<dbReference type="InterPro" id="IPR027266">
    <property type="entry name" value="TrmE/GcvT-like"/>
</dbReference>
<feature type="domain" description="GCVT N-terminal" evidence="8">
    <location>
        <begin position="8"/>
        <end position="259"/>
    </location>
</feature>
<comment type="similarity">
    <text evidence="1">Belongs to the GcvT family.</text>
</comment>
<dbReference type="OrthoDB" id="5288518at2"/>
<evidence type="ECO:0000259" key="8">
    <source>
        <dbReference type="Pfam" id="PF01571"/>
    </source>
</evidence>
<evidence type="ECO:0000256" key="7">
    <source>
        <dbReference type="PIRSR" id="PIRSR006487-1"/>
    </source>
</evidence>
<dbReference type="Pfam" id="PF08669">
    <property type="entry name" value="GCV_T_C"/>
    <property type="match status" value="1"/>
</dbReference>
<dbReference type="RefSeq" id="WP_014245856.1">
    <property type="nucleotide sequence ID" value="NC_016620.1"/>
</dbReference>
<keyword evidence="3" id="KW-0032">Aminotransferase</keyword>
<keyword evidence="4" id="KW-0808">Transferase</keyword>
<accession>E1X117</accession>
<feature type="binding site" evidence="7">
    <location>
        <position position="198"/>
    </location>
    <ligand>
        <name>substrate</name>
    </ligand>
</feature>
<dbReference type="GO" id="GO:0004047">
    <property type="term" value="F:aminomethyltransferase activity"/>
    <property type="evidence" value="ECO:0007669"/>
    <property type="project" value="UniProtKB-EC"/>
</dbReference>
<dbReference type="PIRSF" id="PIRSF006487">
    <property type="entry name" value="GcvT"/>
    <property type="match status" value="1"/>
</dbReference>
<keyword evidence="11" id="KW-1185">Reference proteome</keyword>
<dbReference type="Gene3D" id="2.40.30.110">
    <property type="entry name" value="Aminomethyltransferase beta-barrel domains"/>
    <property type="match status" value="1"/>
</dbReference>
<evidence type="ECO:0000259" key="9">
    <source>
        <dbReference type="Pfam" id="PF08669"/>
    </source>
</evidence>
<dbReference type="EMBL" id="FQ312005">
    <property type="protein sequence ID" value="CBW28087.1"/>
    <property type="molecule type" value="Genomic_DNA"/>
</dbReference>
<feature type="domain" description="Aminomethyltransferase C-terminal" evidence="9">
    <location>
        <begin position="277"/>
        <end position="353"/>
    </location>
</feature>
<sequence length="359" mass="39732">MSLLKTSLHQKHVELGAKMAAFAGYDMPLQYSSVKEESIAVRNSIGVFDVSHMGEFFVTGKDAVAFVDYIITNDFAGAELEKAVYSPLCREDGTVIDDLIAYKLGSEKVLICVNAANIEKDWSWISSHTQGFEIELVNKSNDYSLLAVQGPKAQEVLKSIEIINDSDELVYYSAKELTRMNEQIIVARTGYTGEDGFEVFTSHEMAQTLWQKLLDAGATPCGLASRDVLRLEVCYPLYGHELNDELTPLDASLKWTVKGAKEKFIGKEALEGAVSKKRLVKLSLDKGIPREGYNILNMSDEVIGVVTSGTMSVELSKGIALGLVDRDKFPEDKKFKINIRKNNIEANYHAKAFVTGGHK</sequence>
<dbReference type="STRING" id="862908.BMS_3344"/>
<dbReference type="PANTHER" id="PTHR43757:SF2">
    <property type="entry name" value="AMINOMETHYLTRANSFERASE, MITOCHONDRIAL"/>
    <property type="match status" value="1"/>
</dbReference>
<dbReference type="InterPro" id="IPR029043">
    <property type="entry name" value="GcvT/YgfZ_C"/>
</dbReference>
<reference evidence="11" key="1">
    <citation type="journal article" date="2013" name="ISME J.">
        <title>A small predatory core genome in the divergent marine Bacteriovorax marinus SJ and the terrestrial Bdellovibrio bacteriovorus.</title>
        <authorList>
            <person name="Crossman L.C."/>
            <person name="Chen H."/>
            <person name="Cerdeno-Tarraga A.M."/>
            <person name="Brooks K."/>
            <person name="Quail M.A."/>
            <person name="Pineiro S.A."/>
            <person name="Hobley L."/>
            <person name="Sockett R.E."/>
            <person name="Bentley S.D."/>
            <person name="Parkhill J."/>
            <person name="Williams H.N."/>
            <person name="Stine O.C."/>
        </authorList>
    </citation>
    <scope>NUCLEOTIDE SEQUENCE [LARGE SCALE GENOMIC DNA]</scope>
    <source>
        <strain evidence="11">ATCC BAA-682 / DSM 15412 / SJ</strain>
    </source>
</reference>
<dbReference type="KEGG" id="bmx:BMS_3344"/>
<dbReference type="AlphaFoldDB" id="E1X117"/>
<evidence type="ECO:0000256" key="6">
    <source>
        <dbReference type="ARBA" id="ARBA00047665"/>
    </source>
</evidence>
<dbReference type="HOGENOM" id="CLU_007884_10_2_7"/>
<dbReference type="Gene3D" id="3.30.70.1400">
    <property type="entry name" value="Aminomethyltransferase beta-barrel domains"/>
    <property type="match status" value="1"/>
</dbReference>
<dbReference type="FunFam" id="3.30.70.1400:FF:000001">
    <property type="entry name" value="Aminomethyltransferase"/>
    <property type="match status" value="1"/>
</dbReference>
<organism evidence="10 11">
    <name type="scientific">Halobacteriovorax marinus (strain ATCC BAA-682 / DSM 15412 / SJ)</name>
    <name type="common">Bacteriovorax marinus</name>
    <dbReference type="NCBI Taxonomy" id="862908"/>
    <lineage>
        <taxon>Bacteria</taxon>
        <taxon>Pseudomonadati</taxon>
        <taxon>Bdellovibrionota</taxon>
        <taxon>Bacteriovoracia</taxon>
        <taxon>Bacteriovoracales</taxon>
        <taxon>Halobacteriovoraceae</taxon>
        <taxon>Halobacteriovorax</taxon>
    </lineage>
</organism>
<evidence type="ECO:0000256" key="1">
    <source>
        <dbReference type="ARBA" id="ARBA00008609"/>
    </source>
</evidence>
<evidence type="ECO:0000256" key="2">
    <source>
        <dbReference type="ARBA" id="ARBA00012616"/>
    </source>
</evidence>
<dbReference type="PANTHER" id="PTHR43757">
    <property type="entry name" value="AMINOMETHYLTRANSFERASE"/>
    <property type="match status" value="1"/>
</dbReference>
<dbReference type="Pfam" id="PF01571">
    <property type="entry name" value="GCV_T"/>
    <property type="match status" value="1"/>
</dbReference>
<evidence type="ECO:0000256" key="5">
    <source>
        <dbReference type="ARBA" id="ARBA00031395"/>
    </source>
</evidence>
<dbReference type="InterPro" id="IPR028896">
    <property type="entry name" value="GcvT/YgfZ/DmdA"/>
</dbReference>
<dbReference type="Gene3D" id="3.30.1360.120">
    <property type="entry name" value="Probable tRNA modification gtpase trme, domain 1"/>
    <property type="match status" value="1"/>
</dbReference>
<proteinExistence type="inferred from homology"/>
<dbReference type="InterPro" id="IPR006222">
    <property type="entry name" value="GCVT_N"/>
</dbReference>
<dbReference type="eggNOG" id="COG0404">
    <property type="taxonomic scope" value="Bacteria"/>
</dbReference>